<organism evidence="1 2">
    <name type="scientific">Aspergillus terreus</name>
    <dbReference type="NCBI Taxonomy" id="33178"/>
    <lineage>
        <taxon>Eukaryota</taxon>
        <taxon>Fungi</taxon>
        <taxon>Dikarya</taxon>
        <taxon>Ascomycota</taxon>
        <taxon>Pezizomycotina</taxon>
        <taxon>Eurotiomycetes</taxon>
        <taxon>Eurotiomycetidae</taxon>
        <taxon>Eurotiales</taxon>
        <taxon>Aspergillaceae</taxon>
        <taxon>Aspergillus</taxon>
        <taxon>Aspergillus subgen. Circumdati</taxon>
    </lineage>
</organism>
<proteinExistence type="predicted"/>
<comment type="caution">
    <text evidence="1">The sequence shown here is derived from an EMBL/GenBank/DDBJ whole genome shotgun (WGS) entry which is preliminary data.</text>
</comment>
<dbReference type="AlphaFoldDB" id="A0A5M3Z5V5"/>
<sequence>MLTRGEKHCRYIETAAADTQAQVFNEIGSGALLQEDQRPRLSRGQKRRRQIENAAAEARTLVLDELRAAGYAVPEEEELGDLRMELDRRRPELRQIKEHKKELQARLEETNALLGARLREGSYRSASPRRLVHRAPAAGRLLKEGIERIRNEAREQHVYKELNLEIELDEPGPAAAEPAQGLTTGQRLYWDETNALLEARVREFQAVARKLRSLIPMARLANFQML</sequence>
<gene>
    <name evidence="1" type="ORF">ATEIFO6365_0008011700</name>
</gene>
<dbReference type="EMBL" id="BLJY01000008">
    <property type="protein sequence ID" value="GFF18176.1"/>
    <property type="molecule type" value="Genomic_DNA"/>
</dbReference>
<dbReference type="Proteomes" id="UP000452235">
    <property type="component" value="Unassembled WGS sequence"/>
</dbReference>
<evidence type="ECO:0000313" key="1">
    <source>
        <dbReference type="EMBL" id="GFF18176.1"/>
    </source>
</evidence>
<name>A0A5M3Z5V5_ASPTE</name>
<accession>A0A5M3Z5V5</accession>
<reference evidence="1 2" key="1">
    <citation type="submission" date="2020-01" db="EMBL/GenBank/DDBJ databases">
        <title>Aspergillus terreus IFO 6365 whole genome shotgun sequence.</title>
        <authorList>
            <person name="Kanamasa S."/>
            <person name="Takahashi H."/>
        </authorList>
    </citation>
    <scope>NUCLEOTIDE SEQUENCE [LARGE SCALE GENOMIC DNA]</scope>
    <source>
        <strain evidence="1 2">IFO 6365</strain>
    </source>
</reference>
<dbReference type="VEuPathDB" id="FungiDB:ATEG_06368"/>
<protein>
    <submittedName>
        <fullName evidence="1">Uncharacterized protein</fullName>
    </submittedName>
</protein>
<evidence type="ECO:0000313" key="2">
    <source>
        <dbReference type="Proteomes" id="UP000452235"/>
    </source>
</evidence>
<dbReference type="OrthoDB" id="10660631at2759"/>
<keyword evidence="2" id="KW-1185">Reference proteome</keyword>